<dbReference type="EMBL" id="CAJVCH010535483">
    <property type="protein sequence ID" value="CAG7825223.1"/>
    <property type="molecule type" value="Genomic_DNA"/>
</dbReference>
<protein>
    <submittedName>
        <fullName evidence="2">Uncharacterized protein</fullName>
    </submittedName>
</protein>
<proteinExistence type="predicted"/>
<evidence type="ECO:0000313" key="3">
    <source>
        <dbReference type="Proteomes" id="UP000708208"/>
    </source>
</evidence>
<keyword evidence="3" id="KW-1185">Reference proteome</keyword>
<feature type="region of interest" description="Disordered" evidence="1">
    <location>
        <begin position="1"/>
        <end position="22"/>
    </location>
</feature>
<gene>
    <name evidence="2" type="ORF">AFUS01_LOCUS35347</name>
</gene>
<organism evidence="2 3">
    <name type="scientific">Allacma fusca</name>
    <dbReference type="NCBI Taxonomy" id="39272"/>
    <lineage>
        <taxon>Eukaryota</taxon>
        <taxon>Metazoa</taxon>
        <taxon>Ecdysozoa</taxon>
        <taxon>Arthropoda</taxon>
        <taxon>Hexapoda</taxon>
        <taxon>Collembola</taxon>
        <taxon>Symphypleona</taxon>
        <taxon>Sminthuridae</taxon>
        <taxon>Allacma</taxon>
    </lineage>
</organism>
<dbReference type="AlphaFoldDB" id="A0A8J2PLS4"/>
<reference evidence="2" key="1">
    <citation type="submission" date="2021-06" db="EMBL/GenBank/DDBJ databases">
        <authorList>
            <person name="Hodson N. C."/>
            <person name="Mongue J. A."/>
            <person name="Jaron S. K."/>
        </authorList>
    </citation>
    <scope>NUCLEOTIDE SEQUENCE</scope>
</reference>
<evidence type="ECO:0000256" key="1">
    <source>
        <dbReference type="SAM" id="MobiDB-lite"/>
    </source>
</evidence>
<comment type="caution">
    <text evidence="2">The sequence shown here is derived from an EMBL/GenBank/DDBJ whole genome shotgun (WGS) entry which is preliminary data.</text>
</comment>
<sequence>MARVSANESSASSDAIRKPRRSGMCVNTRSIWSVTGRANLAVKTARRSRERNHRVTRITDPQTGVAQDSLVARAAMCVRLVDVRITCGLHDDAQLAAVFIDPRAK</sequence>
<feature type="compositionally biased region" description="Polar residues" evidence="1">
    <location>
        <begin position="1"/>
        <end position="13"/>
    </location>
</feature>
<name>A0A8J2PLS4_9HEXA</name>
<evidence type="ECO:0000313" key="2">
    <source>
        <dbReference type="EMBL" id="CAG7825223.1"/>
    </source>
</evidence>
<accession>A0A8J2PLS4</accession>
<dbReference type="OrthoDB" id="10596111at2759"/>
<dbReference type="Proteomes" id="UP000708208">
    <property type="component" value="Unassembled WGS sequence"/>
</dbReference>